<dbReference type="RefSeq" id="WP_340336308.1">
    <property type="nucleotide sequence ID" value="NZ_JBBKZS010000006.1"/>
</dbReference>
<name>A0ABU8X982_9BURK</name>
<keyword evidence="2" id="KW-1185">Reference proteome</keyword>
<evidence type="ECO:0000313" key="1">
    <source>
        <dbReference type="EMBL" id="MEJ8856239.1"/>
    </source>
</evidence>
<organism evidence="1 2">
    <name type="scientific">Variovorax robiniae</name>
    <dbReference type="NCBI Taxonomy" id="1836199"/>
    <lineage>
        <taxon>Bacteria</taxon>
        <taxon>Pseudomonadati</taxon>
        <taxon>Pseudomonadota</taxon>
        <taxon>Betaproteobacteria</taxon>
        <taxon>Burkholderiales</taxon>
        <taxon>Comamonadaceae</taxon>
        <taxon>Variovorax</taxon>
    </lineage>
</organism>
<accession>A0ABU8X982</accession>
<comment type="caution">
    <text evidence="1">The sequence shown here is derived from an EMBL/GenBank/DDBJ whole genome shotgun (WGS) entry which is preliminary data.</text>
</comment>
<dbReference type="EMBL" id="JBBKZS010000006">
    <property type="protein sequence ID" value="MEJ8856239.1"/>
    <property type="molecule type" value="Genomic_DNA"/>
</dbReference>
<dbReference type="Proteomes" id="UP001367030">
    <property type="component" value="Unassembled WGS sequence"/>
</dbReference>
<gene>
    <name evidence="1" type="ORF">WKW79_16790</name>
</gene>
<proteinExistence type="predicted"/>
<sequence length="224" mass="24620">MEPAEDAALSQLLRQHAVRHAPHEALAERIRASLPQATQAVQAQPGLFTRWRRALESLALFGAGLATAWIAASILFVTPPTNEIPDEVTASHVRSLLADHLADIRATNHHTVKPWFAGKIDFSPPVIDLAEQGFPMTGGRLDYIDGRTVAALVYGHGSHVINLFVWPATPGQRDQPMRRMTRQGYNLAHWTVAGMNAWAVSDVDATELQTFVDLVRARMVTAPQ</sequence>
<reference evidence="1 2" key="1">
    <citation type="submission" date="2024-03" db="EMBL/GenBank/DDBJ databases">
        <title>Novel species of the genus Variovorax.</title>
        <authorList>
            <person name="Liu Q."/>
            <person name="Xin Y.-H."/>
        </authorList>
    </citation>
    <scope>NUCLEOTIDE SEQUENCE [LARGE SCALE GENOMIC DNA]</scope>
    <source>
        <strain evidence="1 2">KACC 18901</strain>
    </source>
</reference>
<evidence type="ECO:0000313" key="2">
    <source>
        <dbReference type="Proteomes" id="UP001367030"/>
    </source>
</evidence>
<protein>
    <submittedName>
        <fullName evidence="1">Anti-sigma factor</fullName>
    </submittedName>
</protein>